<comment type="caution">
    <text evidence="7">The sequence shown here is derived from an EMBL/GenBank/DDBJ whole genome shotgun (WGS) entry which is preliminary data.</text>
</comment>
<evidence type="ECO:0000313" key="8">
    <source>
        <dbReference type="Proteomes" id="UP000092713"/>
    </source>
</evidence>
<gene>
    <name evidence="7" type="ORF">ASR47_1003353</name>
</gene>
<evidence type="ECO:0000313" key="7">
    <source>
        <dbReference type="EMBL" id="OBV37689.1"/>
    </source>
</evidence>
<dbReference type="STRING" id="1747903.ASR47_1003353"/>
<dbReference type="PANTHER" id="PTHR30349:SF94">
    <property type="entry name" value="INTEGRASE_RECOMBINASE HI_1414-RELATED"/>
    <property type="match status" value="1"/>
</dbReference>
<evidence type="ECO:0000256" key="4">
    <source>
        <dbReference type="PROSITE-ProRule" id="PRU01248"/>
    </source>
</evidence>
<accession>A0A1A7BY69</accession>
<dbReference type="Gene3D" id="1.10.443.10">
    <property type="entry name" value="Intergrase catalytic core"/>
    <property type="match status" value="1"/>
</dbReference>
<dbReference type="InterPro" id="IPR044068">
    <property type="entry name" value="CB"/>
</dbReference>
<dbReference type="Pfam" id="PF00589">
    <property type="entry name" value="Phage_integrase"/>
    <property type="match status" value="1"/>
</dbReference>
<dbReference type="GO" id="GO:0003677">
    <property type="term" value="F:DNA binding"/>
    <property type="evidence" value="ECO:0007669"/>
    <property type="project" value="UniProtKB-UniRule"/>
</dbReference>
<evidence type="ECO:0000256" key="1">
    <source>
        <dbReference type="ARBA" id="ARBA00022908"/>
    </source>
</evidence>
<keyword evidence="8" id="KW-1185">Reference proteome</keyword>
<dbReference type="InterPro" id="IPR002104">
    <property type="entry name" value="Integrase_catalytic"/>
</dbReference>
<protein>
    <submittedName>
        <fullName evidence="7">Site-specific recombinase XerD</fullName>
    </submittedName>
</protein>
<keyword evidence="3" id="KW-0233">DNA recombination</keyword>
<dbReference type="InterPro" id="IPR013762">
    <property type="entry name" value="Integrase-like_cat_sf"/>
</dbReference>
<reference evidence="7 8" key="1">
    <citation type="submission" date="2016-04" db="EMBL/GenBank/DDBJ databases">
        <title>Draft genome sequence of Janthinobacterium psychrotolerans sp. nov., isolated from freshwater sediments in Denmark.</title>
        <authorList>
            <person name="Gong X."/>
            <person name="Skrivergaard S."/>
            <person name="Korsgaard B.S."/>
            <person name="Schreiber L."/>
            <person name="Marshall I.P."/>
            <person name="Finster K."/>
            <person name="Schramm A."/>
        </authorList>
    </citation>
    <scope>NUCLEOTIDE SEQUENCE [LARGE SCALE GENOMIC DNA]</scope>
    <source>
        <strain evidence="7 8">S3-2</strain>
    </source>
</reference>
<evidence type="ECO:0000256" key="2">
    <source>
        <dbReference type="ARBA" id="ARBA00023125"/>
    </source>
</evidence>
<evidence type="ECO:0000256" key="3">
    <source>
        <dbReference type="ARBA" id="ARBA00023172"/>
    </source>
</evidence>
<dbReference type="Gene3D" id="1.10.150.130">
    <property type="match status" value="1"/>
</dbReference>
<evidence type="ECO:0000259" key="5">
    <source>
        <dbReference type="PROSITE" id="PS51898"/>
    </source>
</evidence>
<dbReference type="PANTHER" id="PTHR30349">
    <property type="entry name" value="PHAGE INTEGRASE-RELATED"/>
    <property type="match status" value="1"/>
</dbReference>
<dbReference type="InterPro" id="IPR011010">
    <property type="entry name" value="DNA_brk_join_enz"/>
</dbReference>
<keyword evidence="1" id="KW-0229">DNA integration</keyword>
<feature type="domain" description="Tyr recombinase" evidence="5">
    <location>
        <begin position="153"/>
        <end position="320"/>
    </location>
</feature>
<dbReference type="RefSeq" id="WP_065309900.1">
    <property type="nucleotide sequence ID" value="NZ_LOCQ01000060.1"/>
</dbReference>
<dbReference type="SUPFAM" id="SSF56349">
    <property type="entry name" value="DNA breaking-rejoining enzymes"/>
    <property type="match status" value="1"/>
</dbReference>
<dbReference type="PROSITE" id="PS51898">
    <property type="entry name" value="TYR_RECOMBINASE"/>
    <property type="match status" value="1"/>
</dbReference>
<feature type="domain" description="Core-binding (CB)" evidence="6">
    <location>
        <begin position="52"/>
        <end position="131"/>
    </location>
</feature>
<name>A0A1A7BY69_9BURK</name>
<dbReference type="PROSITE" id="PS51900">
    <property type="entry name" value="CB"/>
    <property type="match status" value="1"/>
</dbReference>
<proteinExistence type="predicted"/>
<dbReference type="InterPro" id="IPR050090">
    <property type="entry name" value="Tyrosine_recombinase_XerCD"/>
</dbReference>
<dbReference type="InterPro" id="IPR010998">
    <property type="entry name" value="Integrase_recombinase_N"/>
</dbReference>
<dbReference type="Proteomes" id="UP000092713">
    <property type="component" value="Unassembled WGS sequence"/>
</dbReference>
<dbReference type="GO" id="GO:0015074">
    <property type="term" value="P:DNA integration"/>
    <property type="evidence" value="ECO:0007669"/>
    <property type="project" value="UniProtKB-KW"/>
</dbReference>
<organism evidence="7 8">
    <name type="scientific">Janthinobacterium psychrotolerans</name>
    <dbReference type="NCBI Taxonomy" id="1747903"/>
    <lineage>
        <taxon>Bacteria</taxon>
        <taxon>Pseudomonadati</taxon>
        <taxon>Pseudomonadota</taxon>
        <taxon>Betaproteobacteria</taxon>
        <taxon>Burkholderiales</taxon>
        <taxon>Oxalobacteraceae</taxon>
        <taxon>Janthinobacterium</taxon>
    </lineage>
</organism>
<evidence type="ECO:0000259" key="6">
    <source>
        <dbReference type="PROSITE" id="PS51900"/>
    </source>
</evidence>
<sequence>MAAPRKLGAKWIHRVQVDGKRVSGTFDTKAAALAWEAEQRVTTPKGKAGLTKTCADAFEKYELEVSKTKRGYRWEALRLAAMAETDLGKVKMADVSTTHVAAWRDQRLRQVAPGSVTREMNLLSHVFSVARKEWKWISESPTTDVARPKSPPARNRLVSQKEIEAICVALGWRHDVVGVAPTTKQQRIALAFLFAIETAMRAGEICSLQEADVTGRVARLHITKNGLPRDVPLSARALEIWQMVPEGFGVTSATLDAMFRKAREKAGIEGMTFHDTRHEAITRLAKKLHVLDLARMVGHSDIRQLQTYYNETAADIAARL</sequence>
<dbReference type="GO" id="GO:0006310">
    <property type="term" value="P:DNA recombination"/>
    <property type="evidence" value="ECO:0007669"/>
    <property type="project" value="UniProtKB-KW"/>
</dbReference>
<dbReference type="PATRIC" id="fig|1747903.4.peg.1216"/>
<dbReference type="EMBL" id="LOCQ01000060">
    <property type="protein sequence ID" value="OBV37689.1"/>
    <property type="molecule type" value="Genomic_DNA"/>
</dbReference>
<dbReference type="OrthoDB" id="662444at2"/>
<keyword evidence="2 4" id="KW-0238">DNA-binding</keyword>
<dbReference type="CDD" id="cd00796">
    <property type="entry name" value="INT_Rci_Hp1_C"/>
    <property type="match status" value="1"/>
</dbReference>
<dbReference type="AlphaFoldDB" id="A0A1A7BY69"/>